<evidence type="ECO:0008006" key="3">
    <source>
        <dbReference type="Google" id="ProtNLM"/>
    </source>
</evidence>
<sequence>MAHRRDFFRVSLATTAAVGLSHVLSACGDGMSEANAATAPNPLTAKLKRLTSDSVWTLSRETKLNFMAYHPQGLCRVGDAFYLSTVEITTLPTRLDPPTEYDRTTGAGRGHILKFDMNGNQTGDLIVGEGTVYHPGGMDFDGTNLWVPTAEYRPNSQAILYKVDPAQLKATKLFTYRDHLGGLSRNPDRNTLHAVSWGSRRFYRFALDTAQAASPDAAVAPADLRKLNHAFYIDYQDNQYLGDDEMLYTGLTSFAATPNSNAFALGGFEIVNLETGLPTHQVPIKLYAPSRRPMTTNATWFEATATGIRAYFVPDDDTASMFVYDVVV</sequence>
<gene>
    <name evidence="1" type="ORF">FHW18_002459</name>
</gene>
<dbReference type="EMBL" id="JACBYR010000001">
    <property type="protein sequence ID" value="NYE83188.1"/>
    <property type="molecule type" value="Genomic_DNA"/>
</dbReference>
<name>A0A7Y9LNI0_9BURK</name>
<accession>A0A7Y9LNI0</accession>
<proteinExistence type="predicted"/>
<evidence type="ECO:0000313" key="2">
    <source>
        <dbReference type="Proteomes" id="UP000542125"/>
    </source>
</evidence>
<evidence type="ECO:0000313" key="1">
    <source>
        <dbReference type="EMBL" id="NYE83188.1"/>
    </source>
</evidence>
<dbReference type="Proteomes" id="UP000542125">
    <property type="component" value="Unassembled WGS sequence"/>
</dbReference>
<dbReference type="PROSITE" id="PS51318">
    <property type="entry name" value="TAT"/>
    <property type="match status" value="1"/>
</dbReference>
<dbReference type="InterPro" id="IPR006311">
    <property type="entry name" value="TAT_signal"/>
</dbReference>
<organism evidence="1 2">
    <name type="scientific">Pigmentiphaga litoralis</name>
    <dbReference type="NCBI Taxonomy" id="516702"/>
    <lineage>
        <taxon>Bacteria</taxon>
        <taxon>Pseudomonadati</taxon>
        <taxon>Pseudomonadota</taxon>
        <taxon>Betaproteobacteria</taxon>
        <taxon>Burkholderiales</taxon>
        <taxon>Alcaligenaceae</taxon>
        <taxon>Pigmentiphaga</taxon>
    </lineage>
</organism>
<dbReference type="RefSeq" id="WP_179586645.1">
    <property type="nucleotide sequence ID" value="NZ_JACBYR010000001.1"/>
</dbReference>
<keyword evidence="2" id="KW-1185">Reference proteome</keyword>
<dbReference type="InterPro" id="IPR046312">
    <property type="entry name" value="DUF6454"/>
</dbReference>
<dbReference type="AlphaFoldDB" id="A0A7Y9LNI0"/>
<dbReference type="SUPFAM" id="SSF63825">
    <property type="entry name" value="YWTD domain"/>
    <property type="match status" value="1"/>
</dbReference>
<dbReference type="Pfam" id="PF20055">
    <property type="entry name" value="DUF6454"/>
    <property type="match status" value="1"/>
</dbReference>
<dbReference type="PROSITE" id="PS51257">
    <property type="entry name" value="PROKAR_LIPOPROTEIN"/>
    <property type="match status" value="1"/>
</dbReference>
<reference evidence="1 2" key="1">
    <citation type="submission" date="2020-07" db="EMBL/GenBank/DDBJ databases">
        <title>Genomic Encyclopedia of Type Strains, Phase IV (KMG-V): Genome sequencing to study the core and pangenomes of soil and plant-associated prokaryotes.</title>
        <authorList>
            <person name="Whitman W."/>
        </authorList>
    </citation>
    <scope>NUCLEOTIDE SEQUENCE [LARGE SCALE GENOMIC DNA]</scope>
    <source>
        <strain evidence="1 2">SAS40</strain>
    </source>
</reference>
<comment type="caution">
    <text evidence="1">The sequence shown here is derived from an EMBL/GenBank/DDBJ whole genome shotgun (WGS) entry which is preliminary data.</text>
</comment>
<protein>
    <recommendedName>
        <fullName evidence="3">Major royal jelly protein</fullName>
    </recommendedName>
</protein>